<reference evidence="2 3" key="1">
    <citation type="submission" date="2012-03" db="EMBL/GenBank/DDBJ databases">
        <title>Whole Genome Assembly of Papio anubis.</title>
        <authorList>
            <person name="Liu Y.L."/>
            <person name="Abraham K.A."/>
            <person name="Akbar H.A."/>
            <person name="Ali S.A."/>
            <person name="Anosike U.A."/>
            <person name="Aqrawi P.A."/>
            <person name="Arias F.A."/>
            <person name="Attaway T.A."/>
            <person name="Awwad R.A."/>
            <person name="Babu C.B."/>
            <person name="Bandaranaike D.B."/>
            <person name="Battles P.B."/>
            <person name="Bell A.B."/>
            <person name="Beltran B.B."/>
            <person name="Berhane-Mersha D.B."/>
            <person name="Bess C.B."/>
            <person name="Bickham C.B."/>
            <person name="Bolden T.B."/>
            <person name="Carter K.C."/>
            <person name="Chau D.C."/>
            <person name="Chavez A.C."/>
            <person name="Clerc-Blankenburg K.C."/>
            <person name="Coyle M.C."/>
            <person name="Dao M.D."/>
            <person name="Davila M.L.D."/>
            <person name="Davy-Carroll L.D."/>
            <person name="Denson S.D."/>
            <person name="Dinh H.D."/>
            <person name="Fernandez S.F."/>
            <person name="Fernando P.F."/>
            <person name="Forbes L.F."/>
            <person name="Francis C.F."/>
            <person name="Francisco L.F."/>
            <person name="Fu Q.F."/>
            <person name="Garcia-Iii R.G."/>
            <person name="Garrett T.G."/>
            <person name="Gross S.G."/>
            <person name="Gubbala S.G."/>
            <person name="Hirani K.H."/>
            <person name="Hogues M.H."/>
            <person name="Hollins B.H."/>
            <person name="Jackson L.J."/>
            <person name="Javaid M.J."/>
            <person name="Jhangiani S.J."/>
            <person name="Johnson A.J."/>
            <person name="Johnson B.J."/>
            <person name="Jones J.J."/>
            <person name="Joshi V.J."/>
            <person name="Kalu J.K."/>
            <person name="Khan N.K."/>
            <person name="Korchina V.K."/>
            <person name="Kovar C.K."/>
            <person name="Lago L.L."/>
            <person name="Lara F.L."/>
            <person name="Le T.-K.L."/>
            <person name="Lee S.L."/>
            <person name="Legall-Iii F.L."/>
            <person name="Lemon S.L."/>
            <person name="Liu J.L."/>
            <person name="Liu Y.-S.L."/>
            <person name="Liyanage D.L."/>
            <person name="Lopez J.L."/>
            <person name="Lorensuhewa L.L."/>
            <person name="Mata R.M."/>
            <person name="Mathew T.M."/>
            <person name="Mercado C.M."/>
            <person name="Mercado I.M."/>
            <person name="Morales K.M."/>
            <person name="Morgan M.M."/>
            <person name="Munidasa M.M."/>
            <person name="Ngo D.N."/>
            <person name="Nguyen L.N."/>
            <person name="Nguyen T.N."/>
            <person name="Nguyen N.N."/>
            <person name="Obregon M.O."/>
            <person name="Okwuonu G.O."/>
            <person name="Ongeri F.O."/>
            <person name="Onwere C.O."/>
            <person name="Osifeso I.O."/>
            <person name="Parra A.P."/>
            <person name="Patil S.P."/>
            <person name="Perez A.P."/>
            <person name="Perez Y.P."/>
            <person name="Pham C.P."/>
            <person name="Pu L.-L.P."/>
            <person name="Puazo M.P."/>
            <person name="Quiroz J.Q."/>
            <person name="Rouhana J.R."/>
            <person name="Ruiz M.R."/>
            <person name="Ruiz S.-J.R."/>
            <person name="Saada N.S."/>
            <person name="Santibanez J.S."/>
            <person name="Scheel M.S."/>
            <person name="Schneider B.S."/>
            <person name="Simmons D.S."/>
            <person name="Sisson I.S."/>
            <person name="Tang L.-Y.T."/>
            <person name="Thornton R.T."/>
            <person name="Tisius J.T."/>
            <person name="Toledanes G.T."/>
            <person name="Trejos Z.T."/>
            <person name="Usmani K.U."/>
            <person name="Varghese R.V."/>
            <person name="Vattathil S.V."/>
            <person name="Vee V.V."/>
            <person name="Walker D.W."/>
            <person name="Weissenberger G.W."/>
            <person name="White C.W."/>
            <person name="Williams A.W."/>
            <person name="Woodworth J.W."/>
            <person name="Wright R.W."/>
            <person name="Zhu Y.Z."/>
            <person name="Han Y.H."/>
            <person name="Newsham I.N."/>
            <person name="Nazareth L.N."/>
            <person name="Worley K.W."/>
            <person name="Muzny D.M."/>
            <person name="Rogers J.R."/>
            <person name="Gibbs R.G."/>
        </authorList>
    </citation>
    <scope>NUCLEOTIDE SEQUENCE [LARGE SCALE GENOMIC DNA]</scope>
</reference>
<reference evidence="2" key="3">
    <citation type="submission" date="2025-09" db="UniProtKB">
        <authorList>
            <consortium name="Ensembl"/>
        </authorList>
    </citation>
    <scope>IDENTIFICATION</scope>
</reference>
<evidence type="ECO:0000313" key="3">
    <source>
        <dbReference type="Proteomes" id="UP000028761"/>
    </source>
</evidence>
<keyword evidence="3" id="KW-1185">Reference proteome</keyword>
<dbReference type="AlphaFoldDB" id="A0A8I5N3D3"/>
<dbReference type="PANTHER" id="PTHR46254">
    <property type="entry name" value="PROTEIN GVQW1-RELATED"/>
    <property type="match status" value="1"/>
</dbReference>
<evidence type="ECO:0000313" key="2">
    <source>
        <dbReference type="Ensembl" id="ENSPANP00000053189.1"/>
    </source>
</evidence>
<reference evidence="2" key="2">
    <citation type="submission" date="2025-08" db="UniProtKB">
        <authorList>
            <consortium name="Ensembl"/>
        </authorList>
    </citation>
    <scope>IDENTIFICATION</scope>
</reference>
<organism evidence="2 3">
    <name type="scientific">Papio anubis</name>
    <name type="common">Olive baboon</name>
    <dbReference type="NCBI Taxonomy" id="9555"/>
    <lineage>
        <taxon>Eukaryota</taxon>
        <taxon>Metazoa</taxon>
        <taxon>Chordata</taxon>
        <taxon>Craniata</taxon>
        <taxon>Vertebrata</taxon>
        <taxon>Euteleostomi</taxon>
        <taxon>Mammalia</taxon>
        <taxon>Eutheria</taxon>
        <taxon>Euarchontoglires</taxon>
        <taxon>Primates</taxon>
        <taxon>Haplorrhini</taxon>
        <taxon>Catarrhini</taxon>
        <taxon>Cercopithecidae</taxon>
        <taxon>Cercopithecinae</taxon>
        <taxon>Papio</taxon>
    </lineage>
</organism>
<evidence type="ECO:0000256" key="1">
    <source>
        <dbReference type="SAM" id="MobiDB-lite"/>
    </source>
</evidence>
<name>A0A8I5N3D3_PAPAN</name>
<feature type="region of interest" description="Disordered" evidence="1">
    <location>
        <begin position="63"/>
        <end position="93"/>
    </location>
</feature>
<dbReference type="PRINTS" id="PR02045">
    <property type="entry name" value="F138DOMAIN"/>
</dbReference>
<accession>A0A8I5N3D3</accession>
<feature type="compositionally biased region" description="Polar residues" evidence="1">
    <location>
        <begin position="63"/>
        <end position="85"/>
    </location>
</feature>
<sequence length="149" mass="16121">MESHSVAQAGVQRCNLGSLQAPPPRFTPFSCLSLRSSWDYGRLPPRQVETEFHHVSQVGLKLVTSSDQPASASQSGGITGTSSPPRRSEEKQMCLSFLTPPAPVSHLPAKEKYKTKSCCHPGWSAVARSQLIATSTSRAQVILLPQLPK</sequence>
<protein>
    <submittedName>
        <fullName evidence="2">Uncharacterized protein</fullName>
    </submittedName>
</protein>
<dbReference type="Ensembl" id="ENSPANT00000075220.1">
    <property type="protein sequence ID" value="ENSPANP00000053189.1"/>
    <property type="gene ID" value="ENSPANG00000039249.1"/>
</dbReference>
<dbReference type="Proteomes" id="UP000028761">
    <property type="component" value="Chromosome 11"/>
</dbReference>
<dbReference type="GeneTree" id="ENSGT00940000167556"/>
<proteinExistence type="predicted"/>